<keyword evidence="4 6" id="KW-0808">Transferase</keyword>
<keyword evidence="7" id="KW-1185">Reference proteome</keyword>
<keyword evidence="5 6" id="KW-0472">Membrane</keyword>
<dbReference type="PANTHER" id="PTHR47024:SF1">
    <property type="entry name" value="GLYCOSYLTRANSFERASE FAMILY 92 PROTEIN"/>
    <property type="match status" value="1"/>
</dbReference>
<evidence type="ECO:0000256" key="3">
    <source>
        <dbReference type="ARBA" id="ARBA00022676"/>
    </source>
</evidence>
<sequence>MVCRNLFLIQELRNRLCISAVGTTDTTMGHSRWPVLLLGRWILRKRLLLGGVTATVCIIFPSLIWVCGVFTSTHDRSFVSSDGGYPCRLEAPHFSVDLKTHNLKSSSMIIARSTVLRQSDGFCLKMLVLETCESSKQIVRVQVNGRQVFCTSAIHVVDEECPWRWAESCEWTSFALSALLPEEPSNIRVFRGNNSITLNYEKIRQHGDLRLVVCIQPLYWFVDWLQIIEFIEAWKSQGADHFFFYYHIISEQTMKILRYYESTGSVTLIPWKSFPSSVEVDPNESVYRLAHALASNDCLHRALVAQFVATSVYKLLQYKDRRCSSCGGYVIAHAKLYYSNRRPSGEFRWADMTMEWLSNSWATVPDVRGPRKLIYRPERIGIVSVHGVRKINPNYVIIRLKNSEAALFHARHTWIDRMPVDDTLIPNVIPSSVRYRIHSGYEDVMNEIMAFNRSATVVLDLSVQKRVQRCIGRLRFLTDQIRRV</sequence>
<protein>
    <recommendedName>
        <fullName evidence="6">Glycosyltransferase family 92 protein</fullName>
        <ecNumber evidence="6">2.4.1.-</ecNumber>
    </recommendedName>
</protein>
<comment type="similarity">
    <text evidence="2 6">Belongs to the glycosyltransferase 92 family.</text>
</comment>
<dbReference type="GO" id="GO:0016020">
    <property type="term" value="C:membrane"/>
    <property type="evidence" value="ECO:0007669"/>
    <property type="project" value="UniProtKB-SubCell"/>
</dbReference>
<evidence type="ECO:0000256" key="6">
    <source>
        <dbReference type="RuleBase" id="RU366017"/>
    </source>
</evidence>
<dbReference type="Proteomes" id="UP000036681">
    <property type="component" value="Unplaced"/>
</dbReference>
<reference evidence="8" key="1">
    <citation type="submission" date="2017-02" db="UniProtKB">
        <authorList>
            <consortium name="WormBaseParasite"/>
        </authorList>
    </citation>
    <scope>IDENTIFICATION</scope>
</reference>
<name>A0A0M3ICS8_ASCLU</name>
<evidence type="ECO:0000313" key="8">
    <source>
        <dbReference type="WBParaSite" id="ALUE_0001572601-mRNA-1"/>
    </source>
</evidence>
<accession>A0A0M3ICS8</accession>
<evidence type="ECO:0000256" key="2">
    <source>
        <dbReference type="ARBA" id="ARBA00007647"/>
    </source>
</evidence>
<dbReference type="EC" id="2.4.1.-" evidence="6"/>
<comment type="subcellular location">
    <subcellularLocation>
        <location evidence="1">Membrane</location>
        <topology evidence="1">Single-pass membrane protein</topology>
    </subcellularLocation>
</comment>
<dbReference type="AlphaFoldDB" id="A0A0M3ICS8"/>
<dbReference type="GO" id="GO:0016757">
    <property type="term" value="F:glycosyltransferase activity"/>
    <property type="evidence" value="ECO:0007669"/>
    <property type="project" value="UniProtKB-UniRule"/>
</dbReference>
<dbReference type="InterPro" id="IPR008166">
    <property type="entry name" value="Glyco_transf_92"/>
</dbReference>
<dbReference type="WBParaSite" id="ALUE_0001572601-mRNA-1">
    <property type="protein sequence ID" value="ALUE_0001572601-mRNA-1"/>
    <property type="gene ID" value="ALUE_0001572601"/>
</dbReference>
<feature type="transmembrane region" description="Helical" evidence="6">
    <location>
        <begin position="47"/>
        <end position="71"/>
    </location>
</feature>
<evidence type="ECO:0000256" key="5">
    <source>
        <dbReference type="ARBA" id="ARBA00023136"/>
    </source>
</evidence>
<evidence type="ECO:0000256" key="1">
    <source>
        <dbReference type="ARBA" id="ARBA00004167"/>
    </source>
</evidence>
<keyword evidence="6" id="KW-0812">Transmembrane</keyword>
<keyword evidence="6" id="KW-1133">Transmembrane helix</keyword>
<proteinExistence type="inferred from homology"/>
<dbReference type="Pfam" id="PF01697">
    <property type="entry name" value="Glyco_transf_92"/>
    <property type="match status" value="1"/>
</dbReference>
<dbReference type="PANTHER" id="PTHR47024">
    <property type="entry name" value="BIOFILM ABSENT ON HEAD (AFTER YERSINIA EXPOSURE)-RELATED"/>
    <property type="match status" value="1"/>
</dbReference>
<evidence type="ECO:0000256" key="4">
    <source>
        <dbReference type="ARBA" id="ARBA00022679"/>
    </source>
</evidence>
<organism evidence="7 8">
    <name type="scientific">Ascaris lumbricoides</name>
    <name type="common">Giant roundworm</name>
    <dbReference type="NCBI Taxonomy" id="6252"/>
    <lineage>
        <taxon>Eukaryota</taxon>
        <taxon>Metazoa</taxon>
        <taxon>Ecdysozoa</taxon>
        <taxon>Nematoda</taxon>
        <taxon>Chromadorea</taxon>
        <taxon>Rhabditida</taxon>
        <taxon>Spirurina</taxon>
        <taxon>Ascaridomorpha</taxon>
        <taxon>Ascaridoidea</taxon>
        <taxon>Ascarididae</taxon>
        <taxon>Ascaris</taxon>
    </lineage>
</organism>
<evidence type="ECO:0000313" key="7">
    <source>
        <dbReference type="Proteomes" id="UP000036681"/>
    </source>
</evidence>
<keyword evidence="3 6" id="KW-0328">Glycosyltransferase</keyword>